<proteinExistence type="predicted"/>
<evidence type="ECO:0000313" key="2">
    <source>
        <dbReference type="Proteomes" id="UP000515626"/>
    </source>
</evidence>
<name>A0A7D5FP66_9CAUD</name>
<dbReference type="Proteomes" id="UP000515626">
    <property type="component" value="Segment"/>
</dbReference>
<sequence length="173" mass="19187">MSNRIQPVSLGDVIRYMAKQALKADNRTFHVPIHMIARQVYGLTSDDIGRMSAEDLEAGGKYSLAKLKASYVSNTVARMPEIQEANVRAKLSIKDGDFGDDVDVRCAYITLVDGAIQTGKRVKANNQVAENAVNDFKDRILKLMPSVTDFEGDEITGAIKAIKMYQEMIKETK</sequence>
<accession>A0A7D5FP66</accession>
<dbReference type="InterPro" id="IPR055598">
    <property type="entry name" value="DUF7174"/>
</dbReference>
<evidence type="ECO:0000313" key="1">
    <source>
        <dbReference type="EMBL" id="QLF80566.1"/>
    </source>
</evidence>
<gene>
    <name evidence="1" type="ORF">FP_0001</name>
</gene>
<dbReference type="EMBL" id="MT682706">
    <property type="protein sequence ID" value="QLF80566.1"/>
    <property type="molecule type" value="Genomic_DNA"/>
</dbReference>
<dbReference type="Pfam" id="PF23796">
    <property type="entry name" value="DUF7174"/>
    <property type="match status" value="1"/>
</dbReference>
<organism evidence="1 2">
    <name type="scientific">Escherichia phage vB_EcoS_FP</name>
    <dbReference type="NCBI Taxonomy" id="2750857"/>
    <lineage>
        <taxon>Viruses</taxon>
        <taxon>Duplodnaviria</taxon>
        <taxon>Heunggongvirae</taxon>
        <taxon>Uroviricota</taxon>
        <taxon>Caudoviricetes</taxon>
        <taxon>Drexlerviridae</taxon>
        <taxon>Braunvirinae</taxon>
        <taxon>Veterinaerplatzvirus</taxon>
        <taxon>Veterinaerplatzvirus FP</taxon>
    </lineage>
</organism>
<keyword evidence="2" id="KW-1185">Reference proteome</keyword>
<reference evidence="1 2" key="1">
    <citation type="submission" date="2020-06" db="EMBL/GenBank/DDBJ databases">
        <title>Complete genome sequences of eight phages infecting swine Enterotoxigenic Escherichia coli.</title>
        <authorList>
            <person name="Ferreira A."/>
            <person name="Oliveira H."/>
            <person name="Silva D."/>
            <person name="Almeida C."/>
            <person name="Burgan J."/>
            <person name="Azered J."/>
            <person name="Oliveira A."/>
        </authorList>
    </citation>
    <scope>NUCLEOTIDE SEQUENCE [LARGE SCALE GENOMIC DNA]</scope>
</reference>
<protein>
    <submittedName>
        <fullName evidence="1">Uncharacterized protein</fullName>
    </submittedName>
</protein>